<evidence type="ECO:0000259" key="1">
    <source>
        <dbReference type="PROSITE" id="PS50181"/>
    </source>
</evidence>
<dbReference type="EMBL" id="WIUZ02000010">
    <property type="protein sequence ID" value="KAF9783462.1"/>
    <property type="molecule type" value="Genomic_DNA"/>
</dbReference>
<dbReference type="OrthoDB" id="3266451at2759"/>
<reference evidence="2" key="2">
    <citation type="submission" date="2020-11" db="EMBL/GenBank/DDBJ databases">
        <authorList>
            <consortium name="DOE Joint Genome Institute"/>
            <person name="Kuo A."/>
            <person name="Miyauchi S."/>
            <person name="Kiss E."/>
            <person name="Drula E."/>
            <person name="Kohler A."/>
            <person name="Sanchez-Garcia M."/>
            <person name="Andreopoulos B."/>
            <person name="Barry K.W."/>
            <person name="Bonito G."/>
            <person name="Buee M."/>
            <person name="Carver A."/>
            <person name="Chen C."/>
            <person name="Cichocki N."/>
            <person name="Clum A."/>
            <person name="Culley D."/>
            <person name="Crous P.W."/>
            <person name="Fauchery L."/>
            <person name="Girlanda M."/>
            <person name="Hayes R."/>
            <person name="Keri Z."/>
            <person name="Labutti K."/>
            <person name="Lipzen A."/>
            <person name="Lombard V."/>
            <person name="Magnuson J."/>
            <person name="Maillard F."/>
            <person name="Morin E."/>
            <person name="Murat C."/>
            <person name="Nolan M."/>
            <person name="Ohm R."/>
            <person name="Pangilinan J."/>
            <person name="Pereira M."/>
            <person name="Perotto S."/>
            <person name="Peter M."/>
            <person name="Riley R."/>
            <person name="Sitrit Y."/>
            <person name="Stielow B."/>
            <person name="Szollosi G."/>
            <person name="Zifcakova L."/>
            <person name="Stursova M."/>
            <person name="Spatafora J.W."/>
            <person name="Tedersoo L."/>
            <person name="Vaario L.-M."/>
            <person name="Yamada A."/>
            <person name="Yan M."/>
            <person name="Wang P."/>
            <person name="Xu J."/>
            <person name="Bruns T."/>
            <person name="Baldrian P."/>
            <person name="Vilgalys R."/>
            <person name="Henrissat B."/>
            <person name="Grigoriev I.V."/>
            <person name="Hibbett D."/>
            <person name="Nagy L.G."/>
            <person name="Martin F.M."/>
        </authorList>
    </citation>
    <scope>NUCLEOTIDE SEQUENCE</scope>
    <source>
        <strain evidence="2">UH-Tt-Lm1</strain>
    </source>
</reference>
<evidence type="ECO:0000313" key="3">
    <source>
        <dbReference type="Proteomes" id="UP000736335"/>
    </source>
</evidence>
<dbReference type="SUPFAM" id="SSF81383">
    <property type="entry name" value="F-box domain"/>
    <property type="match status" value="1"/>
</dbReference>
<dbReference type="Gene3D" id="1.20.1280.50">
    <property type="match status" value="1"/>
</dbReference>
<accession>A0A9P6HBH3</accession>
<dbReference type="InterPro" id="IPR001810">
    <property type="entry name" value="F-box_dom"/>
</dbReference>
<keyword evidence="3" id="KW-1185">Reference proteome</keyword>
<dbReference type="SMART" id="SM00256">
    <property type="entry name" value="FBOX"/>
    <property type="match status" value="1"/>
</dbReference>
<protein>
    <recommendedName>
        <fullName evidence="1">F-box domain-containing protein</fullName>
    </recommendedName>
</protein>
<dbReference type="Pfam" id="PF12937">
    <property type="entry name" value="F-box-like"/>
    <property type="match status" value="1"/>
</dbReference>
<sequence>MYPPGICPLAPSEASSHAFIDIASVQTFTRRKPTRSSSTLSISQMDTHTVYPGRGLSLSHLVFALNEELKRVTHSPSFTLEAVSQLEQGASAALASIREWKNSFRRVNRIPTDILSLIPTHLPAQKDRFRAASVCRHWRGTLLKHGALWSQLFLVRGEDYVSTLLKRAKGSALDIITNCDAPAGTTPMISPRAHQIRYLEFRGNNWQDIIAFSEFNSGQLPLLCTLKILWLKSSHPRDQSNVASPSSSPYFRGSINLEQLVLSSYELSSLSHFVFPNLTMFKLSSWSRERCSTLLLLSFLNASPMLQTVEVSISHQIDLRDVPQETVVVLPNVKTFSLYSDGHMADVYAIAAHISCPRATSTSLAHGETSDMMNAHLRIFPTPFLWNAIITRGTKTSRASSCSDPRRLSLDWALKL</sequence>
<organism evidence="2 3">
    <name type="scientific">Thelephora terrestris</name>
    <dbReference type="NCBI Taxonomy" id="56493"/>
    <lineage>
        <taxon>Eukaryota</taxon>
        <taxon>Fungi</taxon>
        <taxon>Dikarya</taxon>
        <taxon>Basidiomycota</taxon>
        <taxon>Agaricomycotina</taxon>
        <taxon>Agaricomycetes</taxon>
        <taxon>Thelephorales</taxon>
        <taxon>Thelephoraceae</taxon>
        <taxon>Thelephora</taxon>
    </lineage>
</organism>
<name>A0A9P6HBH3_9AGAM</name>
<comment type="caution">
    <text evidence="2">The sequence shown here is derived from an EMBL/GenBank/DDBJ whole genome shotgun (WGS) entry which is preliminary data.</text>
</comment>
<proteinExistence type="predicted"/>
<gene>
    <name evidence="2" type="ORF">BJ322DRAFT_1110348</name>
</gene>
<dbReference type="PROSITE" id="PS50181">
    <property type="entry name" value="FBOX"/>
    <property type="match status" value="1"/>
</dbReference>
<dbReference type="InterPro" id="IPR032675">
    <property type="entry name" value="LRR_dom_sf"/>
</dbReference>
<reference evidence="2" key="1">
    <citation type="journal article" date="2020" name="Nat. Commun.">
        <title>Large-scale genome sequencing of mycorrhizal fungi provides insights into the early evolution of symbiotic traits.</title>
        <authorList>
            <person name="Miyauchi S."/>
            <person name="Kiss E."/>
            <person name="Kuo A."/>
            <person name="Drula E."/>
            <person name="Kohler A."/>
            <person name="Sanchez-Garcia M."/>
            <person name="Morin E."/>
            <person name="Andreopoulos B."/>
            <person name="Barry K.W."/>
            <person name="Bonito G."/>
            <person name="Buee M."/>
            <person name="Carver A."/>
            <person name="Chen C."/>
            <person name="Cichocki N."/>
            <person name="Clum A."/>
            <person name="Culley D."/>
            <person name="Crous P.W."/>
            <person name="Fauchery L."/>
            <person name="Girlanda M."/>
            <person name="Hayes R.D."/>
            <person name="Keri Z."/>
            <person name="LaButti K."/>
            <person name="Lipzen A."/>
            <person name="Lombard V."/>
            <person name="Magnuson J."/>
            <person name="Maillard F."/>
            <person name="Murat C."/>
            <person name="Nolan M."/>
            <person name="Ohm R.A."/>
            <person name="Pangilinan J."/>
            <person name="Pereira M.F."/>
            <person name="Perotto S."/>
            <person name="Peter M."/>
            <person name="Pfister S."/>
            <person name="Riley R."/>
            <person name="Sitrit Y."/>
            <person name="Stielow J.B."/>
            <person name="Szollosi G."/>
            <person name="Zifcakova L."/>
            <person name="Stursova M."/>
            <person name="Spatafora J.W."/>
            <person name="Tedersoo L."/>
            <person name="Vaario L.M."/>
            <person name="Yamada A."/>
            <person name="Yan M."/>
            <person name="Wang P."/>
            <person name="Xu J."/>
            <person name="Bruns T."/>
            <person name="Baldrian P."/>
            <person name="Vilgalys R."/>
            <person name="Dunand C."/>
            <person name="Henrissat B."/>
            <person name="Grigoriev I.V."/>
            <person name="Hibbett D."/>
            <person name="Nagy L.G."/>
            <person name="Martin F.M."/>
        </authorList>
    </citation>
    <scope>NUCLEOTIDE SEQUENCE</scope>
    <source>
        <strain evidence="2">UH-Tt-Lm1</strain>
    </source>
</reference>
<dbReference type="Proteomes" id="UP000736335">
    <property type="component" value="Unassembled WGS sequence"/>
</dbReference>
<dbReference type="SUPFAM" id="SSF52047">
    <property type="entry name" value="RNI-like"/>
    <property type="match status" value="1"/>
</dbReference>
<dbReference type="Gene3D" id="3.80.10.10">
    <property type="entry name" value="Ribonuclease Inhibitor"/>
    <property type="match status" value="1"/>
</dbReference>
<feature type="domain" description="F-box" evidence="1">
    <location>
        <begin position="104"/>
        <end position="152"/>
    </location>
</feature>
<dbReference type="InterPro" id="IPR036047">
    <property type="entry name" value="F-box-like_dom_sf"/>
</dbReference>
<evidence type="ECO:0000313" key="2">
    <source>
        <dbReference type="EMBL" id="KAF9783462.1"/>
    </source>
</evidence>
<dbReference type="AlphaFoldDB" id="A0A9P6HBH3"/>